<dbReference type="InterPro" id="IPR011257">
    <property type="entry name" value="DNA_glycosylase"/>
</dbReference>
<dbReference type="AlphaFoldDB" id="A0A7J7HX49"/>
<protein>
    <recommendedName>
        <fullName evidence="2">HhH-GPD domain-containing protein</fullName>
    </recommendedName>
</protein>
<reference evidence="3 4" key="2">
    <citation type="submission" date="2020-07" db="EMBL/GenBank/DDBJ databases">
        <title>Genome assembly of wild tea tree DASZ reveals pedigree and selection history of tea varieties.</title>
        <authorList>
            <person name="Zhang W."/>
        </authorList>
    </citation>
    <scope>NUCLEOTIDE SEQUENCE [LARGE SCALE GENOMIC DNA]</scope>
    <source>
        <strain evidence="4">cv. G240</strain>
        <tissue evidence="3">Leaf</tissue>
    </source>
</reference>
<dbReference type="GO" id="GO:0140097">
    <property type="term" value="F:catalytic activity, acting on DNA"/>
    <property type="evidence" value="ECO:0007669"/>
    <property type="project" value="UniProtKB-ARBA"/>
</dbReference>
<dbReference type="SMART" id="SM00478">
    <property type="entry name" value="ENDO3c"/>
    <property type="match status" value="1"/>
</dbReference>
<feature type="region of interest" description="Disordered" evidence="1">
    <location>
        <begin position="70"/>
        <end position="91"/>
    </location>
</feature>
<dbReference type="SUPFAM" id="SSF48150">
    <property type="entry name" value="DNA-glycosylase"/>
    <property type="match status" value="1"/>
</dbReference>
<dbReference type="EMBL" id="JACBKZ010000002">
    <property type="protein sequence ID" value="KAF5957430.1"/>
    <property type="molecule type" value="Genomic_DNA"/>
</dbReference>
<dbReference type="InterPro" id="IPR003265">
    <property type="entry name" value="HhH-GPD_domain"/>
</dbReference>
<reference evidence="4" key="1">
    <citation type="journal article" date="2020" name="Nat. Commun.">
        <title>Genome assembly of wild tea tree DASZ reveals pedigree and selection history of tea varieties.</title>
        <authorList>
            <person name="Zhang W."/>
            <person name="Zhang Y."/>
            <person name="Qiu H."/>
            <person name="Guo Y."/>
            <person name="Wan H."/>
            <person name="Zhang X."/>
            <person name="Scossa F."/>
            <person name="Alseekh S."/>
            <person name="Zhang Q."/>
            <person name="Wang P."/>
            <person name="Xu L."/>
            <person name="Schmidt M.H."/>
            <person name="Jia X."/>
            <person name="Li D."/>
            <person name="Zhu A."/>
            <person name="Guo F."/>
            <person name="Chen W."/>
            <person name="Ni D."/>
            <person name="Usadel B."/>
            <person name="Fernie A.R."/>
            <person name="Wen W."/>
        </authorList>
    </citation>
    <scope>NUCLEOTIDE SEQUENCE [LARGE SCALE GENOMIC DNA]</scope>
    <source>
        <strain evidence="4">cv. G240</strain>
    </source>
</reference>
<dbReference type="GO" id="GO:0016787">
    <property type="term" value="F:hydrolase activity"/>
    <property type="evidence" value="ECO:0007669"/>
    <property type="project" value="UniProtKB-ARBA"/>
</dbReference>
<proteinExistence type="predicted"/>
<name>A0A7J7HX49_CAMSI</name>
<comment type="caution">
    <text evidence="3">The sequence shown here is derived from an EMBL/GenBank/DDBJ whole genome shotgun (WGS) entry which is preliminary data.</text>
</comment>
<feature type="region of interest" description="Disordered" evidence="1">
    <location>
        <begin position="1"/>
        <end position="42"/>
    </location>
</feature>
<gene>
    <name evidence="3" type="ORF">HYC85_004655</name>
</gene>
<accession>A0A7J7HX49</accession>
<dbReference type="Gene3D" id="1.10.340.30">
    <property type="entry name" value="Hypothetical protein, domain 2"/>
    <property type="match status" value="1"/>
</dbReference>
<dbReference type="Gene3D" id="1.10.1670.10">
    <property type="entry name" value="Helix-hairpin-Helix base-excision DNA repair enzymes (C-terminal)"/>
    <property type="match status" value="1"/>
</dbReference>
<keyword evidence="4" id="KW-1185">Reference proteome</keyword>
<dbReference type="GO" id="GO:0006284">
    <property type="term" value="P:base-excision repair"/>
    <property type="evidence" value="ECO:0007669"/>
    <property type="project" value="InterPro"/>
</dbReference>
<organism evidence="3 4">
    <name type="scientific">Camellia sinensis</name>
    <name type="common">Tea plant</name>
    <name type="synonym">Thea sinensis</name>
    <dbReference type="NCBI Taxonomy" id="4442"/>
    <lineage>
        <taxon>Eukaryota</taxon>
        <taxon>Viridiplantae</taxon>
        <taxon>Streptophyta</taxon>
        <taxon>Embryophyta</taxon>
        <taxon>Tracheophyta</taxon>
        <taxon>Spermatophyta</taxon>
        <taxon>Magnoliopsida</taxon>
        <taxon>eudicotyledons</taxon>
        <taxon>Gunneridae</taxon>
        <taxon>Pentapetalae</taxon>
        <taxon>asterids</taxon>
        <taxon>Ericales</taxon>
        <taxon>Theaceae</taxon>
        <taxon>Camellia</taxon>
    </lineage>
</organism>
<dbReference type="InterPro" id="IPR023170">
    <property type="entry name" value="HhH_base_excis_C"/>
</dbReference>
<evidence type="ECO:0000256" key="1">
    <source>
        <dbReference type="SAM" id="MobiDB-lite"/>
    </source>
</evidence>
<sequence>MQRRSRKRKQTEVQAQPSPPIKSTGEPFPNHPHPTPEDCRAVRDDLLALHGFPTEFAKYRSQRLNGSALIPAKPEPFDGEDDQSSSGSNESVLDGLVSTVLSQNTTDVNSHRAFASLKSAFPTWEDVLAAESKSVENAIRCGGLAPTKASCIKNVLSCLLEKKGKLCLEYLRDLSVDEIKAELSQFKGIGPKTVACVLMFQLQKDDFPVDTHVFQIAKAIGWVPEAADTKKTYLHLNRRIPNELKFDLNCLLFTHGKLCQKCTKRGGNPQKRESYGNSCPLLNYCDISKSECNTSIPPHFDPYKHCKISEMTSIKLINEVLLS</sequence>
<dbReference type="CDD" id="cd00056">
    <property type="entry name" value="ENDO3c"/>
    <property type="match status" value="1"/>
</dbReference>
<dbReference type="PANTHER" id="PTHR47203">
    <property type="match status" value="1"/>
</dbReference>
<feature type="domain" description="HhH-GPD" evidence="2">
    <location>
        <begin position="101"/>
        <end position="258"/>
    </location>
</feature>
<dbReference type="PANTHER" id="PTHR47203:SF1">
    <property type="entry name" value="HYPOTHETICAL BASE EXCISION DNA REPAIR PROTEIN (EUROFUNG)"/>
    <property type="match status" value="1"/>
</dbReference>
<evidence type="ECO:0000313" key="4">
    <source>
        <dbReference type="Proteomes" id="UP000593564"/>
    </source>
</evidence>
<evidence type="ECO:0000259" key="2">
    <source>
        <dbReference type="SMART" id="SM00478"/>
    </source>
</evidence>
<dbReference type="Pfam" id="PF00730">
    <property type="entry name" value="HhH-GPD"/>
    <property type="match status" value="1"/>
</dbReference>
<dbReference type="Proteomes" id="UP000593564">
    <property type="component" value="Unassembled WGS sequence"/>
</dbReference>
<evidence type="ECO:0000313" key="3">
    <source>
        <dbReference type="EMBL" id="KAF5957430.1"/>
    </source>
</evidence>